<comment type="caution">
    <text evidence="3">The sequence shown here is derived from an EMBL/GenBank/DDBJ whole genome shotgun (WGS) entry which is preliminary data.</text>
</comment>
<name>A0A923L957_9FIRM</name>
<keyword evidence="1" id="KW-0808">Transferase</keyword>
<evidence type="ECO:0000313" key="4">
    <source>
        <dbReference type="Proteomes" id="UP000649345"/>
    </source>
</evidence>
<feature type="domain" description="PTS EIIA type-4" evidence="2">
    <location>
        <begin position="27"/>
        <end position="150"/>
    </location>
</feature>
<dbReference type="AlphaFoldDB" id="A0A923L957"/>
<dbReference type="RefSeq" id="WP_186872955.1">
    <property type="nucleotide sequence ID" value="NZ_JACOOR010000001.1"/>
</dbReference>
<dbReference type="InterPro" id="IPR051471">
    <property type="entry name" value="Bacterial_PTS_sugar_comp"/>
</dbReference>
<dbReference type="SUPFAM" id="SSF53062">
    <property type="entry name" value="PTS system fructose IIA component-like"/>
    <property type="match status" value="1"/>
</dbReference>
<dbReference type="GO" id="GO:0009401">
    <property type="term" value="P:phosphoenolpyruvate-dependent sugar phosphotransferase system"/>
    <property type="evidence" value="ECO:0007669"/>
    <property type="project" value="InterPro"/>
</dbReference>
<dbReference type="PANTHER" id="PTHR33799">
    <property type="entry name" value="PTS PERMEASE-RELATED-RELATED"/>
    <property type="match status" value="1"/>
</dbReference>
<organism evidence="3 4">
    <name type="scientific">Anaerosacchariphilus hominis</name>
    <dbReference type="NCBI Taxonomy" id="2763017"/>
    <lineage>
        <taxon>Bacteria</taxon>
        <taxon>Bacillati</taxon>
        <taxon>Bacillota</taxon>
        <taxon>Clostridia</taxon>
        <taxon>Lachnospirales</taxon>
        <taxon>Lachnospiraceae</taxon>
        <taxon>Anaerosacchariphilus</taxon>
    </lineage>
</organism>
<dbReference type="Gene3D" id="3.40.50.510">
    <property type="entry name" value="Phosphotransferase system, mannose-type IIA component"/>
    <property type="match status" value="1"/>
</dbReference>
<evidence type="ECO:0000256" key="1">
    <source>
        <dbReference type="ARBA" id="ARBA00022679"/>
    </source>
</evidence>
<dbReference type="PANTHER" id="PTHR33799:SF1">
    <property type="entry name" value="PTS SYSTEM MANNOSE-SPECIFIC EIIAB COMPONENT-RELATED"/>
    <property type="match status" value="1"/>
</dbReference>
<dbReference type="Pfam" id="PF03610">
    <property type="entry name" value="EIIA-man"/>
    <property type="match status" value="1"/>
</dbReference>
<dbReference type="EMBL" id="JACOOR010000001">
    <property type="protein sequence ID" value="MBC5658215.1"/>
    <property type="molecule type" value="Genomic_DNA"/>
</dbReference>
<dbReference type="GO" id="GO:0016020">
    <property type="term" value="C:membrane"/>
    <property type="evidence" value="ECO:0007669"/>
    <property type="project" value="InterPro"/>
</dbReference>
<dbReference type="GO" id="GO:0016740">
    <property type="term" value="F:transferase activity"/>
    <property type="evidence" value="ECO:0007669"/>
    <property type="project" value="UniProtKB-KW"/>
</dbReference>
<evidence type="ECO:0000313" key="3">
    <source>
        <dbReference type="EMBL" id="MBC5658215.1"/>
    </source>
</evidence>
<dbReference type="Proteomes" id="UP000649345">
    <property type="component" value="Unassembled WGS sequence"/>
</dbReference>
<protein>
    <recommendedName>
        <fullName evidence="2">PTS EIIA type-4 domain-containing protein</fullName>
    </recommendedName>
</protein>
<keyword evidence="4" id="KW-1185">Reference proteome</keyword>
<reference evidence="3" key="1">
    <citation type="submission" date="2020-08" db="EMBL/GenBank/DDBJ databases">
        <title>Genome public.</title>
        <authorList>
            <person name="Liu C."/>
            <person name="Sun Q."/>
        </authorList>
    </citation>
    <scope>NUCLEOTIDE SEQUENCE</scope>
    <source>
        <strain evidence="3">NSJ-68</strain>
    </source>
</reference>
<accession>A0A923L957</accession>
<gene>
    <name evidence="3" type="ORF">H8S44_00235</name>
</gene>
<dbReference type="PROSITE" id="PS51096">
    <property type="entry name" value="PTS_EIIA_TYPE_4"/>
    <property type="match status" value="1"/>
</dbReference>
<sequence length="164" mass="18211">MIPEIKTGKERRKVRVEMDWEQIEPGMPGLILLSHGMASIGVLDSVQLIYSRQKNMAAVTLDTGDAPQEMYAQIEKLYQAFQGNCIFFVDFNGGTPCNQLRIFSMKNGIQIFGALGFSVPMILSAVESRRSGADKAEIVRAAMLEGNEGIQELYPEMAEEDDES</sequence>
<proteinExistence type="predicted"/>
<evidence type="ECO:0000259" key="2">
    <source>
        <dbReference type="PROSITE" id="PS51096"/>
    </source>
</evidence>
<dbReference type="InterPro" id="IPR036662">
    <property type="entry name" value="PTS_EIIA_man-typ_sf"/>
</dbReference>
<dbReference type="InterPro" id="IPR004701">
    <property type="entry name" value="PTS_EIIA_man-typ"/>
</dbReference>